<dbReference type="Pfam" id="PF05743">
    <property type="entry name" value="UEV"/>
    <property type="match status" value="2"/>
</dbReference>
<name>A0AAV1NKH4_SCOSC</name>
<dbReference type="Gene3D" id="3.10.110.10">
    <property type="entry name" value="Ubiquitin Conjugating Enzyme"/>
    <property type="match status" value="2"/>
</dbReference>
<dbReference type="EMBL" id="CAWUFR010000043">
    <property type="protein sequence ID" value="CAK6960036.1"/>
    <property type="molecule type" value="Genomic_DNA"/>
</dbReference>
<gene>
    <name evidence="3" type="ORF">FSCOSCO3_A003442</name>
</gene>
<evidence type="ECO:0000256" key="1">
    <source>
        <dbReference type="SAM" id="MobiDB-lite"/>
    </source>
</evidence>
<feature type="domain" description="UEV" evidence="2">
    <location>
        <begin position="291"/>
        <end position="434"/>
    </location>
</feature>
<dbReference type="PANTHER" id="PTHR23306">
    <property type="entry name" value="TUMOR SUSCEPTIBILITY GENE 101 PROTEIN-RELATED"/>
    <property type="match status" value="1"/>
</dbReference>
<dbReference type="SMART" id="SM00212">
    <property type="entry name" value="UBCc"/>
    <property type="match status" value="1"/>
</dbReference>
<dbReference type="GO" id="GO:0005634">
    <property type="term" value="C:nucleus"/>
    <property type="evidence" value="ECO:0007669"/>
    <property type="project" value="UniProtKB-ARBA"/>
</dbReference>
<proteinExistence type="predicted"/>
<feature type="domain" description="UEV" evidence="2">
    <location>
        <begin position="2"/>
        <end position="145"/>
    </location>
</feature>
<dbReference type="GO" id="GO:0043130">
    <property type="term" value="F:ubiquitin binding"/>
    <property type="evidence" value="ECO:0007669"/>
    <property type="project" value="TreeGrafter"/>
</dbReference>
<protein>
    <recommendedName>
        <fullName evidence="2">UEV domain-containing protein</fullName>
    </recommendedName>
</protein>
<reference evidence="3 4" key="1">
    <citation type="submission" date="2024-01" db="EMBL/GenBank/DDBJ databases">
        <authorList>
            <person name="Alioto T."/>
            <person name="Alioto T."/>
            <person name="Gomez Garrido J."/>
        </authorList>
    </citation>
    <scope>NUCLEOTIDE SEQUENCE [LARGE SCALE GENOMIC DNA]</scope>
</reference>
<dbReference type="AlphaFoldDB" id="A0AAV1NKH4"/>
<keyword evidence="4" id="KW-1185">Reference proteome</keyword>
<dbReference type="InterPro" id="IPR016135">
    <property type="entry name" value="UBQ-conjugating_enzyme/RWD"/>
</dbReference>
<dbReference type="InterPro" id="IPR052070">
    <property type="entry name" value="ESCRT-I_UEV_domain"/>
</dbReference>
<dbReference type="FunFam" id="3.10.110.10:FF:000040">
    <property type="entry name" value="tumor susceptibility gene 101 protein"/>
    <property type="match status" value="1"/>
</dbReference>
<evidence type="ECO:0000313" key="4">
    <source>
        <dbReference type="Proteomes" id="UP001314229"/>
    </source>
</evidence>
<dbReference type="GO" id="GO:0006355">
    <property type="term" value="P:regulation of DNA-templated transcription"/>
    <property type="evidence" value="ECO:0007669"/>
    <property type="project" value="UniProtKB-ARBA"/>
</dbReference>
<dbReference type="SUPFAM" id="SSF54495">
    <property type="entry name" value="UBC-like"/>
    <property type="match status" value="2"/>
</dbReference>
<dbReference type="GO" id="GO:0015031">
    <property type="term" value="P:protein transport"/>
    <property type="evidence" value="ECO:0007669"/>
    <property type="project" value="InterPro"/>
</dbReference>
<evidence type="ECO:0000259" key="2">
    <source>
        <dbReference type="PROSITE" id="PS51322"/>
    </source>
</evidence>
<sequence>MPYYKETIKKMLPKTYLRKYVAHEIYMALTHFKTLQPMMDKYVYNDGTTKVLMRLSGTIPVMFKDRSYNIPICLWVEDSYPQTAPICYVRPTPDMWIVTGKFISSDGEVKLPYLQEWKQGECDLVNLLQVMAATFGEFPPLCKQYPELQQASCWQQYHRQAEVLSMADGSLYLSLAREEETIWNENTNIPAGDTGEGEAAPAVKTENESTEDAADDQNEKAYAETSYQSTSDCPEPDLSSDVNVQLHMYFDFVTNSISALRENPERMMQDIREISKTVQADPVSKTAKMTVVSKGNLKKKLMRYKHIDLTVCEITNVISQYKDLKSVMDAYVFNDGSTRDLISLTGTIPVSYRGNVYNIPVCLWLLDTYPYNPPICFVKPTSAMMIKTGKHIDAIGKIYLPYLHEWKHPQSDLNGLIQVMIVLFGDDPPVFSRPSGGASSSPLTNYFGI</sequence>
<dbReference type="PROSITE" id="PS51322">
    <property type="entry name" value="UEV"/>
    <property type="match status" value="2"/>
</dbReference>
<dbReference type="PANTHER" id="PTHR23306:SF17">
    <property type="entry name" value="TUMOR SUSCEPTIBILITY GENE 101 PROTEIN"/>
    <property type="match status" value="1"/>
</dbReference>
<evidence type="ECO:0000313" key="3">
    <source>
        <dbReference type="EMBL" id="CAK6960036.1"/>
    </source>
</evidence>
<feature type="region of interest" description="Disordered" evidence="1">
    <location>
        <begin position="184"/>
        <end position="236"/>
    </location>
</feature>
<dbReference type="GO" id="GO:0000813">
    <property type="term" value="C:ESCRT I complex"/>
    <property type="evidence" value="ECO:0007669"/>
    <property type="project" value="TreeGrafter"/>
</dbReference>
<organism evidence="3 4">
    <name type="scientific">Scomber scombrus</name>
    <name type="common">Atlantic mackerel</name>
    <name type="synonym">Scomber vernalis</name>
    <dbReference type="NCBI Taxonomy" id="13677"/>
    <lineage>
        <taxon>Eukaryota</taxon>
        <taxon>Metazoa</taxon>
        <taxon>Chordata</taxon>
        <taxon>Craniata</taxon>
        <taxon>Vertebrata</taxon>
        <taxon>Euteleostomi</taxon>
        <taxon>Actinopterygii</taxon>
        <taxon>Neopterygii</taxon>
        <taxon>Teleostei</taxon>
        <taxon>Neoteleostei</taxon>
        <taxon>Acanthomorphata</taxon>
        <taxon>Pelagiaria</taxon>
        <taxon>Scombriformes</taxon>
        <taxon>Scombridae</taxon>
        <taxon>Scomber</taxon>
    </lineage>
</organism>
<comment type="caution">
    <text evidence="3">The sequence shown here is derived from an EMBL/GenBank/DDBJ whole genome shotgun (WGS) entry which is preliminary data.</text>
</comment>
<dbReference type="CDD" id="cd11685">
    <property type="entry name" value="UEV_TSG101-like"/>
    <property type="match status" value="2"/>
</dbReference>
<dbReference type="Proteomes" id="UP001314229">
    <property type="component" value="Unassembled WGS sequence"/>
</dbReference>
<dbReference type="InterPro" id="IPR008883">
    <property type="entry name" value="UEV_N"/>
</dbReference>
<accession>A0AAV1NKH4</accession>
<dbReference type="GO" id="GO:0008333">
    <property type="term" value="P:endosome to lysosome transport"/>
    <property type="evidence" value="ECO:0007669"/>
    <property type="project" value="TreeGrafter"/>
</dbReference>